<name>A0ACD3RNM8_LARCR</name>
<keyword evidence="2" id="KW-1185">Reference proteome</keyword>
<evidence type="ECO:0000313" key="1">
    <source>
        <dbReference type="EMBL" id="TMS21131.1"/>
    </source>
</evidence>
<gene>
    <name evidence="1" type="ORF">E3U43_015104</name>
</gene>
<reference evidence="1" key="1">
    <citation type="submission" date="2018-11" db="EMBL/GenBank/DDBJ databases">
        <title>The sequence and de novo assembly of Larimichthys crocea genome using PacBio and Hi-C technologies.</title>
        <authorList>
            <person name="Xu P."/>
            <person name="Chen B."/>
            <person name="Zhou Z."/>
            <person name="Ke Q."/>
            <person name="Wu Y."/>
            <person name="Bai H."/>
            <person name="Pu F."/>
        </authorList>
    </citation>
    <scope>NUCLEOTIDE SEQUENCE</scope>
    <source>
        <tissue evidence="1">Muscle</tissue>
    </source>
</reference>
<sequence length="147" mass="16373">IQSWSDGDIRMCPISELKNPAIVHLTIGVAQLLQCSPETNLPIIWRFSGNILLPGARHTVLDQGLIIRPSYSDSGLYTCETVEIVKSKVHRKIVVQYMVQVQDVNTVVRNLRTAVITLAVIASLLLFLSVIRHLKAKEQNRTDCGTV</sequence>
<dbReference type="EMBL" id="CM011676">
    <property type="protein sequence ID" value="TMS21131.1"/>
    <property type="molecule type" value="Genomic_DNA"/>
</dbReference>
<protein>
    <submittedName>
        <fullName evidence="1">Uncharacterized protein</fullName>
    </submittedName>
</protein>
<comment type="caution">
    <text evidence="1">The sequence shown here is derived from an EMBL/GenBank/DDBJ whole genome shotgun (WGS) entry which is preliminary data.</text>
</comment>
<evidence type="ECO:0000313" key="2">
    <source>
        <dbReference type="Proteomes" id="UP000793456"/>
    </source>
</evidence>
<feature type="non-terminal residue" evidence="1">
    <location>
        <position position="1"/>
    </location>
</feature>
<proteinExistence type="predicted"/>
<organism evidence="1 2">
    <name type="scientific">Larimichthys crocea</name>
    <name type="common">Large yellow croaker</name>
    <name type="synonym">Pseudosciaena crocea</name>
    <dbReference type="NCBI Taxonomy" id="215358"/>
    <lineage>
        <taxon>Eukaryota</taxon>
        <taxon>Metazoa</taxon>
        <taxon>Chordata</taxon>
        <taxon>Craniata</taxon>
        <taxon>Vertebrata</taxon>
        <taxon>Euteleostomi</taxon>
        <taxon>Actinopterygii</taxon>
        <taxon>Neopterygii</taxon>
        <taxon>Teleostei</taxon>
        <taxon>Neoteleostei</taxon>
        <taxon>Acanthomorphata</taxon>
        <taxon>Eupercaria</taxon>
        <taxon>Sciaenidae</taxon>
        <taxon>Larimichthys</taxon>
    </lineage>
</organism>
<accession>A0ACD3RNM8</accession>
<dbReference type="Proteomes" id="UP000793456">
    <property type="component" value="Chromosome III"/>
</dbReference>